<evidence type="ECO:0000259" key="1">
    <source>
        <dbReference type="Pfam" id="PF00078"/>
    </source>
</evidence>
<feature type="domain" description="Reverse transcriptase" evidence="1">
    <location>
        <begin position="147"/>
        <end position="217"/>
    </location>
</feature>
<dbReference type="PANTHER" id="PTHR47027:SF29">
    <property type="entry name" value="C2H2-TYPE DOMAIN-CONTAINING PROTEIN"/>
    <property type="match status" value="1"/>
</dbReference>
<gene>
    <name evidence="2" type="ORF">FWK35_00015570</name>
</gene>
<proteinExistence type="predicted"/>
<keyword evidence="2" id="KW-0695">RNA-directed DNA polymerase</keyword>
<dbReference type="InterPro" id="IPR000477">
    <property type="entry name" value="RT_dom"/>
</dbReference>
<dbReference type="OrthoDB" id="6615613at2759"/>
<dbReference type="Pfam" id="PF00078">
    <property type="entry name" value="RVT_1"/>
    <property type="match status" value="1"/>
</dbReference>
<dbReference type="PANTHER" id="PTHR47027">
    <property type="entry name" value="REVERSE TRANSCRIPTASE DOMAIN-CONTAINING PROTEIN"/>
    <property type="match status" value="1"/>
</dbReference>
<comment type="caution">
    <text evidence="2">The sequence shown here is derived from an EMBL/GenBank/DDBJ whole genome shotgun (WGS) entry which is preliminary data.</text>
</comment>
<name>A0A6G0Y563_APHCR</name>
<dbReference type="AlphaFoldDB" id="A0A6G0Y563"/>
<evidence type="ECO:0000313" key="3">
    <source>
        <dbReference type="Proteomes" id="UP000478052"/>
    </source>
</evidence>
<keyword evidence="3" id="KW-1185">Reference proteome</keyword>
<keyword evidence="2" id="KW-0548">Nucleotidyltransferase</keyword>
<dbReference type="GO" id="GO:0003964">
    <property type="term" value="F:RNA-directed DNA polymerase activity"/>
    <property type="evidence" value="ECO:0007669"/>
    <property type="project" value="UniProtKB-KW"/>
</dbReference>
<accession>A0A6G0Y563</accession>
<organism evidence="2 3">
    <name type="scientific">Aphis craccivora</name>
    <name type="common">Cowpea aphid</name>
    <dbReference type="NCBI Taxonomy" id="307492"/>
    <lineage>
        <taxon>Eukaryota</taxon>
        <taxon>Metazoa</taxon>
        <taxon>Ecdysozoa</taxon>
        <taxon>Arthropoda</taxon>
        <taxon>Hexapoda</taxon>
        <taxon>Insecta</taxon>
        <taxon>Pterygota</taxon>
        <taxon>Neoptera</taxon>
        <taxon>Paraneoptera</taxon>
        <taxon>Hemiptera</taxon>
        <taxon>Sternorrhyncha</taxon>
        <taxon>Aphidomorpha</taxon>
        <taxon>Aphidoidea</taxon>
        <taxon>Aphididae</taxon>
        <taxon>Aphidini</taxon>
        <taxon>Aphis</taxon>
        <taxon>Aphis</taxon>
    </lineage>
</organism>
<protein>
    <submittedName>
        <fullName evidence="2">Reverse transcriptase domain-containing protein</fullName>
    </submittedName>
</protein>
<sequence length="375" mass="42971">MLRPYVDTSLIPSTSQSLDQVRTAIKPQNIRPKTTEIVDDTVSNETLYSTIIGTVLKHPALWDHRIPLKDQTEIKKRKLWELVHLECGVCERKKKLQTSSSSGSTPLKVWEHFEELKFLEDIVAVEPSISSNLTLEMDKSSPTISNASSSRKSLRQGDALSPTLFNIDLESVMREGLDDGTGLRIGEGHQIKLAAYADDIVIIGETEEDLKRLAEKLIMSRREQVQNALVVGGFTFERVSIFKYLGVDVNQQANSHKEIERRITTGNKSYFALVLVFKSRLISKNIKIRLYKVLIRPIVLYTCGAWAKIKSDEKRLLLFERRILRRIYGPKRNEENVYERRTNAELREIFKEPNIVGILKSRRISWAGHIWRAEG</sequence>
<keyword evidence="2" id="KW-0808">Transferase</keyword>
<reference evidence="2 3" key="1">
    <citation type="submission" date="2019-08" db="EMBL/GenBank/DDBJ databases">
        <title>Whole genome of Aphis craccivora.</title>
        <authorList>
            <person name="Voronova N.V."/>
            <person name="Shulinski R.S."/>
            <person name="Bandarenka Y.V."/>
            <person name="Zhorov D.G."/>
            <person name="Warner D."/>
        </authorList>
    </citation>
    <scope>NUCLEOTIDE SEQUENCE [LARGE SCALE GENOMIC DNA]</scope>
    <source>
        <strain evidence="2">180601</strain>
        <tissue evidence="2">Whole Body</tissue>
    </source>
</reference>
<dbReference type="Proteomes" id="UP000478052">
    <property type="component" value="Unassembled WGS sequence"/>
</dbReference>
<dbReference type="EMBL" id="VUJU01006093">
    <property type="protein sequence ID" value="KAF0749456.1"/>
    <property type="molecule type" value="Genomic_DNA"/>
</dbReference>
<evidence type="ECO:0000313" key="2">
    <source>
        <dbReference type="EMBL" id="KAF0749456.1"/>
    </source>
</evidence>